<evidence type="ECO:0000313" key="3">
    <source>
        <dbReference type="Proteomes" id="UP000683575"/>
    </source>
</evidence>
<dbReference type="Proteomes" id="UP000683575">
    <property type="component" value="Chromosome"/>
</dbReference>
<dbReference type="AlphaFoldDB" id="A0A975T026"/>
<dbReference type="GO" id="GO:0035312">
    <property type="term" value="F:5'-3' DNA exonuclease activity"/>
    <property type="evidence" value="ECO:0007669"/>
    <property type="project" value="TreeGrafter"/>
</dbReference>
<dbReference type="InterPro" id="IPR004013">
    <property type="entry name" value="PHP_dom"/>
</dbReference>
<dbReference type="PANTHER" id="PTHR42924">
    <property type="entry name" value="EXONUCLEASE"/>
    <property type="match status" value="1"/>
</dbReference>
<protein>
    <submittedName>
        <fullName evidence="2">PHP domain-containing protein</fullName>
    </submittedName>
</protein>
<name>A0A975T026_9ACTN</name>
<proteinExistence type="predicted"/>
<reference evidence="2" key="1">
    <citation type="submission" date="2021-06" db="EMBL/GenBank/DDBJ databases">
        <title>Complete genome sequence of Nocardioides sp. G188.</title>
        <authorList>
            <person name="Im W.-T."/>
        </authorList>
    </citation>
    <scope>NUCLEOTIDE SEQUENCE</scope>
    <source>
        <strain evidence="2">G188</strain>
    </source>
</reference>
<dbReference type="SMART" id="SM00481">
    <property type="entry name" value="POLIIIAc"/>
    <property type="match status" value="1"/>
</dbReference>
<dbReference type="Pfam" id="PF02811">
    <property type="entry name" value="PHP"/>
    <property type="match status" value="1"/>
</dbReference>
<dbReference type="RefSeq" id="WP_216940065.1">
    <property type="nucleotide sequence ID" value="NZ_CP077062.1"/>
</dbReference>
<dbReference type="EMBL" id="CP077062">
    <property type="protein sequence ID" value="QWZ08565.1"/>
    <property type="molecule type" value="Genomic_DNA"/>
</dbReference>
<dbReference type="InterPro" id="IPR052018">
    <property type="entry name" value="PHP_domain"/>
</dbReference>
<evidence type="ECO:0000259" key="1">
    <source>
        <dbReference type="SMART" id="SM00481"/>
    </source>
</evidence>
<accession>A0A975T026</accession>
<dbReference type="InterPro" id="IPR003141">
    <property type="entry name" value="Pol/His_phosphatase_N"/>
</dbReference>
<dbReference type="CDD" id="cd07438">
    <property type="entry name" value="PHP_HisPPase_AMP"/>
    <property type="match status" value="1"/>
</dbReference>
<evidence type="ECO:0000313" key="2">
    <source>
        <dbReference type="EMBL" id="QWZ08565.1"/>
    </source>
</evidence>
<feature type="domain" description="Polymerase/histidinol phosphatase N-terminal" evidence="1">
    <location>
        <begin position="3"/>
        <end position="68"/>
    </location>
</feature>
<dbReference type="GO" id="GO:0004534">
    <property type="term" value="F:5'-3' RNA exonuclease activity"/>
    <property type="evidence" value="ECO:0007669"/>
    <property type="project" value="TreeGrafter"/>
</dbReference>
<dbReference type="KEGG" id="nps:KRR39_01435"/>
<gene>
    <name evidence="2" type="ORF">KRR39_01435</name>
</gene>
<sequence length="293" mass="30790">MRIDLHTHSNRSDGTESPAELVRRARAEDIDVLGLTDHDTTEGWDEAADVAVRCDLTLVRGIEVSCTFAGYGVHLLAYLPDPSYPALAAELQRVLDGRNSRLPATLERLRGLGIDIDVRDVRAVAGESAATGRPHVADALVALGVVADRNEAFNRFLGPQGPAYVHRYAADLETMIGTVADAGGVSVVAHPWASRHDHTALDEAGLARLQAAGLAGIEVDHEDHDAATRAALRAIARDLDLVVTGSSDHHGLGKVGHDLGCNTTAPDQLERLLALAGAAADASGRTTPGVLTG</sequence>
<organism evidence="2 3">
    <name type="scientific">Nocardioides panacis</name>
    <dbReference type="NCBI Taxonomy" id="2849501"/>
    <lineage>
        <taxon>Bacteria</taxon>
        <taxon>Bacillati</taxon>
        <taxon>Actinomycetota</taxon>
        <taxon>Actinomycetes</taxon>
        <taxon>Propionibacteriales</taxon>
        <taxon>Nocardioidaceae</taxon>
        <taxon>Nocardioides</taxon>
    </lineage>
</organism>
<keyword evidence="3" id="KW-1185">Reference proteome</keyword>
<dbReference type="PANTHER" id="PTHR42924:SF3">
    <property type="entry name" value="POLYMERASE_HISTIDINOL PHOSPHATASE N-TERMINAL DOMAIN-CONTAINING PROTEIN"/>
    <property type="match status" value="1"/>
</dbReference>